<evidence type="ECO:0000256" key="2">
    <source>
        <dbReference type="ARBA" id="ARBA00022448"/>
    </source>
</evidence>
<evidence type="ECO:0000256" key="1">
    <source>
        <dbReference type="ARBA" id="ARBA00004651"/>
    </source>
</evidence>
<keyword evidence="6 7" id="KW-0472">Membrane</keyword>
<dbReference type="EMBL" id="JAHQCW010000070">
    <property type="protein sequence ID" value="MBU9739621.1"/>
    <property type="molecule type" value="Genomic_DNA"/>
</dbReference>
<keyword evidence="2 7" id="KW-0813">Transport</keyword>
<dbReference type="PROSITE" id="PS50928">
    <property type="entry name" value="ABC_TM1"/>
    <property type="match status" value="1"/>
</dbReference>
<evidence type="ECO:0000259" key="8">
    <source>
        <dbReference type="PROSITE" id="PS50928"/>
    </source>
</evidence>
<dbReference type="AlphaFoldDB" id="A0A949NGG4"/>
<keyword evidence="5 7" id="KW-1133">Transmembrane helix</keyword>
<feature type="transmembrane region" description="Helical" evidence="7">
    <location>
        <begin position="160"/>
        <end position="182"/>
    </location>
</feature>
<dbReference type="RefSeq" id="WP_158348786.1">
    <property type="nucleotide sequence ID" value="NZ_JAHQCW010000070.1"/>
</dbReference>
<evidence type="ECO:0000256" key="7">
    <source>
        <dbReference type="RuleBase" id="RU363032"/>
    </source>
</evidence>
<evidence type="ECO:0000256" key="6">
    <source>
        <dbReference type="ARBA" id="ARBA00023136"/>
    </source>
</evidence>
<sequence length="309" mass="34948">MKIKNPYKKEALAGYLFAAPAIIGFLLLTLYPMIVSLVYSFMKIDAKGGKRFIGFANYEYMFLNSGSEFMKSLQVTLLYTLLNVILLTLFCLIIALLLNRKFIGRNLLRAIFYLPSVVPMLTTAILWKLIMQNQAQGGLINQLLLYMGMNPQEWLMDKKLIFVVLLAMSLWTSGGNTVVFLATLQDVPRELLEAARVDGANAFWQFRAVTFQTIKPVLFFQMIMCMVTSIQIFTQSVALSSNGGPDRMTYFINVMIYQHSFKDLGLRGLASAEAWIVFLVTMVIALVMFTIGGTFKKDDGTTRKGRKKH</sequence>
<dbReference type="SUPFAM" id="SSF161098">
    <property type="entry name" value="MetI-like"/>
    <property type="match status" value="1"/>
</dbReference>
<name>A0A949NGG4_9FIRM</name>
<evidence type="ECO:0000256" key="3">
    <source>
        <dbReference type="ARBA" id="ARBA00022475"/>
    </source>
</evidence>
<protein>
    <submittedName>
        <fullName evidence="9">Sugar ABC transporter permease</fullName>
    </submittedName>
</protein>
<evidence type="ECO:0000256" key="4">
    <source>
        <dbReference type="ARBA" id="ARBA00022692"/>
    </source>
</evidence>
<dbReference type="Proteomes" id="UP000712157">
    <property type="component" value="Unassembled WGS sequence"/>
</dbReference>
<reference evidence="9" key="1">
    <citation type="submission" date="2021-06" db="EMBL/GenBank/DDBJ databases">
        <title>Description of novel taxa of the family Lachnospiraceae.</title>
        <authorList>
            <person name="Chaplin A.V."/>
            <person name="Sokolova S.R."/>
            <person name="Pikina A.P."/>
            <person name="Korzhanova M."/>
            <person name="Belova V."/>
            <person name="Korostin D."/>
            <person name="Efimov B.A."/>
        </authorList>
    </citation>
    <scope>NUCLEOTIDE SEQUENCE</scope>
    <source>
        <strain evidence="9">ASD5720</strain>
    </source>
</reference>
<keyword evidence="4 7" id="KW-0812">Transmembrane</keyword>
<feature type="transmembrane region" description="Helical" evidence="7">
    <location>
        <begin position="77"/>
        <end position="98"/>
    </location>
</feature>
<dbReference type="Gene3D" id="1.10.3720.10">
    <property type="entry name" value="MetI-like"/>
    <property type="match status" value="1"/>
</dbReference>
<gene>
    <name evidence="9" type="ORF">KTH89_24095</name>
</gene>
<dbReference type="GO" id="GO:0005886">
    <property type="term" value="C:plasma membrane"/>
    <property type="evidence" value="ECO:0007669"/>
    <property type="project" value="UniProtKB-SubCell"/>
</dbReference>
<keyword evidence="3" id="KW-1003">Cell membrane</keyword>
<accession>A0A949NGG4</accession>
<keyword evidence="10" id="KW-1185">Reference proteome</keyword>
<evidence type="ECO:0000256" key="5">
    <source>
        <dbReference type="ARBA" id="ARBA00022989"/>
    </source>
</evidence>
<dbReference type="InterPro" id="IPR000515">
    <property type="entry name" value="MetI-like"/>
</dbReference>
<dbReference type="InterPro" id="IPR051393">
    <property type="entry name" value="ABC_transporter_permease"/>
</dbReference>
<dbReference type="GO" id="GO:0055085">
    <property type="term" value="P:transmembrane transport"/>
    <property type="evidence" value="ECO:0007669"/>
    <property type="project" value="InterPro"/>
</dbReference>
<dbReference type="CDD" id="cd06261">
    <property type="entry name" value="TM_PBP2"/>
    <property type="match status" value="1"/>
</dbReference>
<feature type="transmembrane region" description="Helical" evidence="7">
    <location>
        <begin position="110"/>
        <end position="130"/>
    </location>
</feature>
<comment type="caution">
    <text evidence="9">The sequence shown here is derived from an EMBL/GenBank/DDBJ whole genome shotgun (WGS) entry which is preliminary data.</text>
</comment>
<dbReference type="InterPro" id="IPR035906">
    <property type="entry name" value="MetI-like_sf"/>
</dbReference>
<dbReference type="PANTHER" id="PTHR30193:SF1">
    <property type="entry name" value="ABC TRANSPORTER PERMEASE PROTEIN YESP-RELATED"/>
    <property type="match status" value="1"/>
</dbReference>
<dbReference type="PANTHER" id="PTHR30193">
    <property type="entry name" value="ABC TRANSPORTER PERMEASE PROTEIN"/>
    <property type="match status" value="1"/>
</dbReference>
<feature type="domain" description="ABC transmembrane type-1" evidence="8">
    <location>
        <begin position="73"/>
        <end position="288"/>
    </location>
</feature>
<feature type="transmembrane region" description="Helical" evidence="7">
    <location>
        <begin position="274"/>
        <end position="295"/>
    </location>
</feature>
<feature type="transmembrane region" description="Helical" evidence="7">
    <location>
        <begin position="12"/>
        <end position="34"/>
    </location>
</feature>
<organism evidence="9 10">
    <name type="scientific">Diplocloster agilis</name>
    <dbReference type="NCBI Taxonomy" id="2850323"/>
    <lineage>
        <taxon>Bacteria</taxon>
        <taxon>Bacillati</taxon>
        <taxon>Bacillota</taxon>
        <taxon>Clostridia</taxon>
        <taxon>Lachnospirales</taxon>
        <taxon>Lachnospiraceae</taxon>
        <taxon>Diplocloster</taxon>
    </lineage>
</organism>
<evidence type="ECO:0000313" key="9">
    <source>
        <dbReference type="EMBL" id="MBU9739621.1"/>
    </source>
</evidence>
<comment type="subcellular location">
    <subcellularLocation>
        <location evidence="1 7">Cell membrane</location>
        <topology evidence="1 7">Multi-pass membrane protein</topology>
    </subcellularLocation>
</comment>
<comment type="similarity">
    <text evidence="7">Belongs to the binding-protein-dependent transport system permease family.</text>
</comment>
<dbReference type="Pfam" id="PF00528">
    <property type="entry name" value="BPD_transp_1"/>
    <property type="match status" value="1"/>
</dbReference>
<proteinExistence type="inferred from homology"/>
<feature type="transmembrane region" description="Helical" evidence="7">
    <location>
        <begin position="217"/>
        <end position="238"/>
    </location>
</feature>
<evidence type="ECO:0000313" key="10">
    <source>
        <dbReference type="Proteomes" id="UP000712157"/>
    </source>
</evidence>